<name>A0A841SSL8_9BACL</name>
<dbReference type="PANTHER" id="PTHR36503:SF3">
    <property type="entry name" value="BLR0126 PROTEIN"/>
    <property type="match status" value="1"/>
</dbReference>
<accession>A0A841SSL8</accession>
<dbReference type="AlphaFoldDB" id="A0A841SSL8"/>
<dbReference type="SUPFAM" id="SSF54593">
    <property type="entry name" value="Glyoxalase/Bleomycin resistance protein/Dihydroxybiphenyl dioxygenase"/>
    <property type="match status" value="1"/>
</dbReference>
<dbReference type="EMBL" id="JACJVQ010000003">
    <property type="protein sequence ID" value="MBB6633208.1"/>
    <property type="molecule type" value="Genomic_DNA"/>
</dbReference>
<evidence type="ECO:0000259" key="1">
    <source>
        <dbReference type="PROSITE" id="PS51819"/>
    </source>
</evidence>
<evidence type="ECO:0000313" key="2">
    <source>
        <dbReference type="EMBL" id="MBB6633208.1"/>
    </source>
</evidence>
<dbReference type="Proteomes" id="UP000535838">
    <property type="component" value="Unassembled WGS sequence"/>
</dbReference>
<dbReference type="InterPro" id="IPR004360">
    <property type="entry name" value="Glyas_Fos-R_dOase_dom"/>
</dbReference>
<dbReference type="RefSeq" id="WP_185118434.1">
    <property type="nucleotide sequence ID" value="NZ_JACJVQ010000003.1"/>
</dbReference>
<organism evidence="2 3">
    <name type="scientific">Cohnella thailandensis</name>
    <dbReference type="NCBI Taxonomy" id="557557"/>
    <lineage>
        <taxon>Bacteria</taxon>
        <taxon>Bacillati</taxon>
        <taxon>Bacillota</taxon>
        <taxon>Bacilli</taxon>
        <taxon>Bacillales</taxon>
        <taxon>Paenibacillaceae</taxon>
        <taxon>Cohnella</taxon>
    </lineage>
</organism>
<gene>
    <name evidence="2" type="ORF">H7B67_03645</name>
</gene>
<feature type="domain" description="VOC" evidence="1">
    <location>
        <begin position="4"/>
        <end position="129"/>
    </location>
</feature>
<dbReference type="InterPro" id="IPR037523">
    <property type="entry name" value="VOC_core"/>
</dbReference>
<proteinExistence type="predicted"/>
<comment type="caution">
    <text evidence="2">The sequence shown here is derived from an EMBL/GenBank/DDBJ whole genome shotgun (WGS) entry which is preliminary data.</text>
</comment>
<dbReference type="InterPro" id="IPR029068">
    <property type="entry name" value="Glyas_Bleomycin-R_OHBP_Dase"/>
</dbReference>
<keyword evidence="3" id="KW-1185">Reference proteome</keyword>
<dbReference type="Gene3D" id="3.10.180.10">
    <property type="entry name" value="2,3-Dihydroxybiphenyl 1,2-Dioxygenase, domain 1"/>
    <property type="match status" value="1"/>
</dbReference>
<sequence>MKVQLEGITIMSNDVSRLAKFYREVIGFPIVVEESHYAEFENNGVRFAICSKALMADNTNGHHSFIEERKGQAFELNFQCESPEIVRDTYNDFVSKGATPITEPRSMDWGHTTGFFADPDGNIHSIFAVNPIATVDE</sequence>
<evidence type="ECO:0000313" key="3">
    <source>
        <dbReference type="Proteomes" id="UP000535838"/>
    </source>
</evidence>
<protein>
    <submittedName>
        <fullName evidence="2">VOC family protein</fullName>
    </submittedName>
</protein>
<dbReference type="PANTHER" id="PTHR36503">
    <property type="entry name" value="BLR2520 PROTEIN"/>
    <property type="match status" value="1"/>
</dbReference>
<dbReference type="PROSITE" id="PS51819">
    <property type="entry name" value="VOC"/>
    <property type="match status" value="1"/>
</dbReference>
<dbReference type="Pfam" id="PF00903">
    <property type="entry name" value="Glyoxalase"/>
    <property type="match status" value="1"/>
</dbReference>
<reference evidence="2 3" key="1">
    <citation type="submission" date="2020-08" db="EMBL/GenBank/DDBJ databases">
        <title>Cohnella phylogeny.</title>
        <authorList>
            <person name="Dunlap C."/>
        </authorList>
    </citation>
    <scope>NUCLEOTIDE SEQUENCE [LARGE SCALE GENOMIC DNA]</scope>
    <source>
        <strain evidence="2 3">DSM 25241</strain>
    </source>
</reference>